<comment type="caution">
    <text evidence="1">The sequence shown here is derived from an EMBL/GenBank/DDBJ whole genome shotgun (WGS) entry which is preliminary data.</text>
</comment>
<protein>
    <recommendedName>
        <fullName evidence="3">Sporulation inhibitor of replication protein SirA</fullName>
    </recommendedName>
</protein>
<gene>
    <name evidence="1" type="ORF">CYQ77_10310</name>
</gene>
<organism evidence="1 2">
    <name type="scientific">Enterococcus faecium</name>
    <name type="common">Streptococcus faecium</name>
    <dbReference type="NCBI Taxonomy" id="1352"/>
    <lineage>
        <taxon>Bacteria</taxon>
        <taxon>Bacillati</taxon>
        <taxon>Bacillota</taxon>
        <taxon>Bacilli</taxon>
        <taxon>Lactobacillales</taxon>
        <taxon>Enterococcaceae</taxon>
        <taxon>Enterococcus</taxon>
    </lineage>
</organism>
<dbReference type="EMBL" id="PJVH01000036">
    <property type="protein sequence ID" value="RXU85897.1"/>
    <property type="molecule type" value="Genomic_DNA"/>
</dbReference>
<evidence type="ECO:0000313" key="1">
    <source>
        <dbReference type="EMBL" id="RXU85897.1"/>
    </source>
</evidence>
<reference evidence="1 2" key="1">
    <citation type="submission" date="2017-12" db="EMBL/GenBank/DDBJ databases">
        <title>A pool of 800 enterococci isolated from chicken carcass rinse samples from New Zealand.</title>
        <authorList>
            <person name="Zhang J."/>
            <person name="Rogers L."/>
            <person name="Midwinter A."/>
            <person name="French N."/>
        </authorList>
    </citation>
    <scope>NUCLEOTIDE SEQUENCE [LARGE SCALE GENOMIC DNA]</scope>
    <source>
        <strain evidence="1 2">EN697</strain>
    </source>
</reference>
<sequence>MNKITFYLPYFELLTLLETSLTDFKLVKEEELEHRIKKYQREFVNHSKLYFVEYEAGNEEERDVYHLNRSLEQQTYLVFTNELEIFCIQDAEEKAIEVAEIIGTNAFELIDEVKRHILFIKLNNEWTWIPLFKVSDAPQFQHTLISSSKIDKRDQFFSTILKS</sequence>
<name>A0AB37VTL2_ENTFC</name>
<dbReference type="AlphaFoldDB" id="A0AB37VTL2"/>
<dbReference type="RefSeq" id="WP_002326648.1">
    <property type="nucleotide sequence ID" value="NZ_JAQEJT010000016.1"/>
</dbReference>
<dbReference type="Proteomes" id="UP000289562">
    <property type="component" value="Unassembled WGS sequence"/>
</dbReference>
<accession>A0AB37VTL2</accession>
<evidence type="ECO:0008006" key="3">
    <source>
        <dbReference type="Google" id="ProtNLM"/>
    </source>
</evidence>
<evidence type="ECO:0000313" key="2">
    <source>
        <dbReference type="Proteomes" id="UP000289562"/>
    </source>
</evidence>
<proteinExistence type="predicted"/>